<dbReference type="PROSITE" id="PS51257">
    <property type="entry name" value="PROKAR_LIPOPROTEIN"/>
    <property type="match status" value="1"/>
</dbReference>
<dbReference type="PATRIC" id="fig|445709.3.peg.2283"/>
<organism evidence="2 3">
    <name type="scientific">Pandoraea thiooxydans</name>
    <dbReference type="NCBI Taxonomy" id="445709"/>
    <lineage>
        <taxon>Bacteria</taxon>
        <taxon>Pseudomonadati</taxon>
        <taxon>Pseudomonadota</taxon>
        <taxon>Betaproteobacteria</taxon>
        <taxon>Burkholderiales</taxon>
        <taxon>Burkholderiaceae</taxon>
        <taxon>Pandoraea</taxon>
    </lineage>
</organism>
<dbReference type="STRING" id="445709.ABW99_10735"/>
<feature type="signal peptide" evidence="1">
    <location>
        <begin position="1"/>
        <end position="21"/>
    </location>
</feature>
<keyword evidence="3" id="KW-1185">Reference proteome</keyword>
<evidence type="ECO:0008006" key="4">
    <source>
        <dbReference type="Google" id="ProtNLM"/>
    </source>
</evidence>
<feature type="chain" id="PRO_5002553256" description="Pilus assembly protein" evidence="1">
    <location>
        <begin position="22"/>
        <end position="99"/>
    </location>
</feature>
<dbReference type="Proteomes" id="UP000036700">
    <property type="component" value="Chromosome"/>
</dbReference>
<keyword evidence="1" id="KW-0732">Signal</keyword>
<dbReference type="OrthoDB" id="8537668at2"/>
<dbReference type="EMBL" id="CP011568">
    <property type="protein sequence ID" value="AKJ68615.1"/>
    <property type="molecule type" value="Genomic_DNA"/>
</dbReference>
<reference evidence="3" key="1">
    <citation type="submission" date="2015-06" db="EMBL/GenBank/DDBJ databases">
        <authorList>
            <person name="Lim Y.L."/>
            <person name="Ee R."/>
            <person name="Yong D."/>
            <person name="How K.Y."/>
            <person name="Yin W.F."/>
            <person name="Chan K.G."/>
        </authorList>
    </citation>
    <scope>NUCLEOTIDE SEQUENCE [LARGE SCALE GENOMIC DNA]</scope>
    <source>
        <strain evidence="3">DSM 25325</strain>
    </source>
</reference>
<accession>A0A0G3ENR4</accession>
<evidence type="ECO:0000313" key="3">
    <source>
        <dbReference type="Proteomes" id="UP000036700"/>
    </source>
</evidence>
<gene>
    <name evidence="2" type="ORF">ABW99_10735</name>
</gene>
<dbReference type="KEGG" id="ptx:ABW99_10735"/>
<evidence type="ECO:0000256" key="1">
    <source>
        <dbReference type="SAM" id="SignalP"/>
    </source>
</evidence>
<sequence>MKVLSILIRAGTCVCLGGALAGCYTSTPQWDSQFGNAVTEATARQTLNPDASQDQAPVMGIDGVSAKHAIDQYQKSFVHPQQDANAFTIGVGGASAGSR</sequence>
<evidence type="ECO:0000313" key="2">
    <source>
        <dbReference type="EMBL" id="AKJ68615.1"/>
    </source>
</evidence>
<dbReference type="AlphaFoldDB" id="A0A0G3ENR4"/>
<dbReference type="RefSeq" id="WP_047214467.1">
    <property type="nucleotide sequence ID" value="NZ_CP011568.3"/>
</dbReference>
<name>A0A0G3ENR4_9BURK</name>
<protein>
    <recommendedName>
        <fullName evidence="4">Pilus assembly protein</fullName>
    </recommendedName>
</protein>
<proteinExistence type="predicted"/>